<dbReference type="InterPro" id="IPR036390">
    <property type="entry name" value="WH_DNA-bd_sf"/>
</dbReference>
<sequence>MQDVYFIRKLEQLKVLCDPIRVRILWDTLDRAQTGTMIAAHLGLSPSKVHYHLKELERIGIVTIERSEEKNGIVQKFYRIIAKNIRLDETVLQKYRGEIPDIAHSLRENLIASLTKSRTLVDKALLSQPEVMTQCFIVTRLTPEQYQQVKGALDELKRLLGHYQEQTDGQPYHVHFVSFPLVNSTPGDREAE</sequence>
<dbReference type="PANTHER" id="PTHR38600">
    <property type="entry name" value="TRANSCRIPTIONAL REGULATORY PROTEIN"/>
    <property type="match status" value="1"/>
</dbReference>
<evidence type="ECO:0000313" key="3">
    <source>
        <dbReference type="Proteomes" id="UP000242972"/>
    </source>
</evidence>
<name>A0A2T2X7E3_9FIRM</name>
<dbReference type="InterPro" id="IPR001845">
    <property type="entry name" value="HTH_ArsR_DNA-bd_dom"/>
</dbReference>
<gene>
    <name evidence="2" type="ORF">C7B46_18005</name>
</gene>
<proteinExistence type="predicted"/>
<dbReference type="CDD" id="cd00090">
    <property type="entry name" value="HTH_ARSR"/>
    <property type="match status" value="1"/>
</dbReference>
<accession>A0A2T2X7E3</accession>
<reference evidence="2 3" key="1">
    <citation type="journal article" date="2014" name="BMC Genomics">
        <title>Comparison of environmental and isolate Sulfobacillus genomes reveals diverse carbon, sulfur, nitrogen, and hydrogen metabolisms.</title>
        <authorList>
            <person name="Justice N.B."/>
            <person name="Norman A."/>
            <person name="Brown C.T."/>
            <person name="Singh A."/>
            <person name="Thomas B.C."/>
            <person name="Banfield J.F."/>
        </authorList>
    </citation>
    <scope>NUCLEOTIDE SEQUENCE [LARGE SCALE GENOMIC DNA]</scope>
    <source>
        <strain evidence="2">AMDSBA4</strain>
    </source>
</reference>
<dbReference type="AlphaFoldDB" id="A0A2T2X7E3"/>
<dbReference type="PANTHER" id="PTHR38600:SF2">
    <property type="entry name" value="SLL0088 PROTEIN"/>
    <property type="match status" value="1"/>
</dbReference>
<evidence type="ECO:0000259" key="1">
    <source>
        <dbReference type="SMART" id="SM00418"/>
    </source>
</evidence>
<evidence type="ECO:0000313" key="2">
    <source>
        <dbReference type="EMBL" id="PSR30395.1"/>
    </source>
</evidence>
<dbReference type="InterPro" id="IPR036388">
    <property type="entry name" value="WH-like_DNA-bd_sf"/>
</dbReference>
<dbReference type="SMART" id="SM00418">
    <property type="entry name" value="HTH_ARSR"/>
    <property type="match status" value="1"/>
</dbReference>
<dbReference type="InterPro" id="IPR011991">
    <property type="entry name" value="ArsR-like_HTH"/>
</dbReference>
<comment type="caution">
    <text evidence="2">The sequence shown here is derived from an EMBL/GenBank/DDBJ whole genome shotgun (WGS) entry which is preliminary data.</text>
</comment>
<dbReference type="Pfam" id="PF12840">
    <property type="entry name" value="HTH_20"/>
    <property type="match status" value="1"/>
</dbReference>
<feature type="domain" description="HTH arsR-type" evidence="1">
    <location>
        <begin position="11"/>
        <end position="92"/>
    </location>
</feature>
<dbReference type="Gene3D" id="1.10.10.10">
    <property type="entry name" value="Winged helix-like DNA-binding domain superfamily/Winged helix DNA-binding domain"/>
    <property type="match status" value="1"/>
</dbReference>
<protein>
    <recommendedName>
        <fullName evidence="1">HTH arsR-type domain-containing protein</fullName>
    </recommendedName>
</protein>
<dbReference type="GO" id="GO:0003700">
    <property type="term" value="F:DNA-binding transcription factor activity"/>
    <property type="evidence" value="ECO:0007669"/>
    <property type="project" value="InterPro"/>
</dbReference>
<organism evidence="2 3">
    <name type="scientific">Sulfobacillus benefaciens</name>
    <dbReference type="NCBI Taxonomy" id="453960"/>
    <lineage>
        <taxon>Bacteria</taxon>
        <taxon>Bacillati</taxon>
        <taxon>Bacillota</taxon>
        <taxon>Clostridia</taxon>
        <taxon>Eubacteriales</taxon>
        <taxon>Clostridiales Family XVII. Incertae Sedis</taxon>
        <taxon>Sulfobacillus</taxon>
    </lineage>
</organism>
<dbReference type="EMBL" id="PXYW01000080">
    <property type="protein sequence ID" value="PSR30395.1"/>
    <property type="molecule type" value="Genomic_DNA"/>
</dbReference>
<dbReference type="Proteomes" id="UP000242972">
    <property type="component" value="Unassembled WGS sequence"/>
</dbReference>
<dbReference type="SUPFAM" id="SSF46785">
    <property type="entry name" value="Winged helix' DNA-binding domain"/>
    <property type="match status" value="1"/>
</dbReference>